<keyword evidence="2" id="KW-0812">Transmembrane</keyword>
<protein>
    <recommendedName>
        <fullName evidence="5">Transmembrane protein</fullName>
    </recommendedName>
</protein>
<feature type="region of interest" description="Disordered" evidence="1">
    <location>
        <begin position="1"/>
        <end position="50"/>
    </location>
</feature>
<evidence type="ECO:0000313" key="4">
    <source>
        <dbReference type="Proteomes" id="UP000235786"/>
    </source>
</evidence>
<keyword evidence="4" id="KW-1185">Reference proteome</keyword>
<dbReference type="STRING" id="1149755.A0A2J6QZD9"/>
<accession>A0A2J6QZD9</accession>
<organism evidence="3 4">
    <name type="scientific">Hyaloscypha variabilis (strain UAMH 11265 / GT02V1 / F)</name>
    <name type="common">Meliniomyces variabilis</name>
    <dbReference type="NCBI Taxonomy" id="1149755"/>
    <lineage>
        <taxon>Eukaryota</taxon>
        <taxon>Fungi</taxon>
        <taxon>Dikarya</taxon>
        <taxon>Ascomycota</taxon>
        <taxon>Pezizomycotina</taxon>
        <taxon>Leotiomycetes</taxon>
        <taxon>Helotiales</taxon>
        <taxon>Hyaloscyphaceae</taxon>
        <taxon>Hyaloscypha</taxon>
        <taxon>Hyaloscypha variabilis</taxon>
    </lineage>
</organism>
<feature type="transmembrane region" description="Helical" evidence="2">
    <location>
        <begin position="523"/>
        <end position="547"/>
    </location>
</feature>
<feature type="transmembrane region" description="Helical" evidence="2">
    <location>
        <begin position="109"/>
        <end position="130"/>
    </location>
</feature>
<feature type="transmembrane region" description="Helical" evidence="2">
    <location>
        <begin position="175"/>
        <end position="196"/>
    </location>
</feature>
<dbReference type="OrthoDB" id="5378430at2759"/>
<dbReference type="EMBL" id="KZ613962">
    <property type="protein sequence ID" value="PMD31601.1"/>
    <property type="molecule type" value="Genomic_DNA"/>
</dbReference>
<proteinExistence type="predicted"/>
<feature type="compositionally biased region" description="Basic and acidic residues" evidence="1">
    <location>
        <begin position="30"/>
        <end position="50"/>
    </location>
</feature>
<reference evidence="3 4" key="1">
    <citation type="submission" date="2016-04" db="EMBL/GenBank/DDBJ databases">
        <title>A degradative enzymes factory behind the ericoid mycorrhizal symbiosis.</title>
        <authorList>
            <consortium name="DOE Joint Genome Institute"/>
            <person name="Martino E."/>
            <person name="Morin E."/>
            <person name="Grelet G."/>
            <person name="Kuo A."/>
            <person name="Kohler A."/>
            <person name="Daghino S."/>
            <person name="Barry K."/>
            <person name="Choi C."/>
            <person name="Cichocki N."/>
            <person name="Clum A."/>
            <person name="Copeland A."/>
            <person name="Hainaut M."/>
            <person name="Haridas S."/>
            <person name="Labutti K."/>
            <person name="Lindquist E."/>
            <person name="Lipzen A."/>
            <person name="Khouja H.-R."/>
            <person name="Murat C."/>
            <person name="Ohm R."/>
            <person name="Olson A."/>
            <person name="Spatafora J."/>
            <person name="Veneault-Fourrey C."/>
            <person name="Henrissat B."/>
            <person name="Grigoriev I."/>
            <person name="Martin F."/>
            <person name="Perotto S."/>
        </authorList>
    </citation>
    <scope>NUCLEOTIDE SEQUENCE [LARGE SCALE GENOMIC DNA]</scope>
    <source>
        <strain evidence="3 4">F</strain>
    </source>
</reference>
<dbReference type="AlphaFoldDB" id="A0A2J6QZD9"/>
<feature type="transmembrane region" description="Helical" evidence="2">
    <location>
        <begin position="64"/>
        <end position="88"/>
    </location>
</feature>
<evidence type="ECO:0008006" key="5">
    <source>
        <dbReference type="Google" id="ProtNLM"/>
    </source>
</evidence>
<name>A0A2J6QZD9_HYAVF</name>
<gene>
    <name evidence="3" type="ORF">L207DRAFT_519369</name>
</gene>
<dbReference type="Proteomes" id="UP000235786">
    <property type="component" value="Unassembled WGS sequence"/>
</dbReference>
<feature type="compositionally biased region" description="Basic and acidic residues" evidence="1">
    <location>
        <begin position="1"/>
        <end position="11"/>
    </location>
</feature>
<keyword evidence="2" id="KW-1133">Transmembrane helix</keyword>
<evidence type="ECO:0000256" key="2">
    <source>
        <dbReference type="SAM" id="Phobius"/>
    </source>
</evidence>
<evidence type="ECO:0000313" key="3">
    <source>
        <dbReference type="EMBL" id="PMD31601.1"/>
    </source>
</evidence>
<keyword evidence="2" id="KW-0472">Membrane</keyword>
<evidence type="ECO:0000256" key="1">
    <source>
        <dbReference type="SAM" id="MobiDB-lite"/>
    </source>
</evidence>
<sequence length="576" mass="63160">MAGGRDPDEKFPANIALLQNDSMPASPSPKEFRPEGSHPEGSHPEGSHSEESHPWLAWAFKSSFLLLAHTISSVAISLAVALAINGYNAIDTSTPRYFDGKLHLRVSDVTTLVSVGLVINRFFTTAWAAITIWKFTVILEHHASPKLSDRRLLFMEKYKLPPWAKYPFQLPGGRWSWIIFLILLCILPQQFIAPLISGAVNWNPAFVPGSARILVNSTNPDSISGEFEQYTGYGASNIALRSQVISRALGFASLAWSDNSNILGNGTSLTGNGCRHVVNDDGLTSNSTLLNSIVPCIKIHSIDWQTSPSSVYPADFSQLSVLNNSLWLDSNVGQIMLFNPDLLWNSTTYPVSTPVSSVQTLSVSITKVNSFNNCTNPPPSFRFGNLNNISPYLSYSWYCCYGFANVTITAGVTTSPVSIYLSSTVVEDQTPIDQVTIKPNKWVQEALWLLPDLMNQLSFSNSSRFPTWDNLDGYAENVIRQAYLAAWDALSQTFDDTLAVNSTISTAIPAVSRIQASVSNTRVFAWLGVSLLISVSGLLLAVLPSIIGGLSSKVMEEIVKEAQDDGQEILNDFWCF</sequence>